<gene>
    <name evidence="3" type="ORF">Q7A36_39045</name>
</gene>
<feature type="domain" description="Amidohydrolase-related" evidence="2">
    <location>
        <begin position="9"/>
        <end position="52"/>
    </location>
</feature>
<dbReference type="Gene3D" id="3.20.20.140">
    <property type="entry name" value="Metal-dependent hydrolases"/>
    <property type="match status" value="1"/>
</dbReference>
<evidence type="ECO:0000313" key="3">
    <source>
        <dbReference type="EMBL" id="MDO9714349.1"/>
    </source>
</evidence>
<proteinExistence type="inferred from homology"/>
<dbReference type="Proteomes" id="UP001243009">
    <property type="component" value="Unassembled WGS sequence"/>
</dbReference>
<evidence type="ECO:0000256" key="1">
    <source>
        <dbReference type="ARBA" id="ARBA00038310"/>
    </source>
</evidence>
<evidence type="ECO:0000313" key="4">
    <source>
        <dbReference type="Proteomes" id="UP001243009"/>
    </source>
</evidence>
<dbReference type="Pfam" id="PF04909">
    <property type="entry name" value="Amidohydro_2"/>
    <property type="match status" value="1"/>
</dbReference>
<comment type="caution">
    <text evidence="3">The sequence shown here is derived from an EMBL/GenBank/DDBJ whole genome shotgun (WGS) entry which is preliminary data.</text>
</comment>
<dbReference type="SUPFAM" id="SSF51556">
    <property type="entry name" value="Metallo-dependent hydrolases"/>
    <property type="match status" value="1"/>
</dbReference>
<reference evidence="3 4" key="1">
    <citation type="submission" date="2023-08" db="EMBL/GenBank/DDBJ databases">
        <title>The draft genome sequence of Paracraurococcus sp. LOR1-02.</title>
        <authorList>
            <person name="Kingkaew E."/>
            <person name="Tanasupawat S."/>
        </authorList>
    </citation>
    <scope>NUCLEOTIDE SEQUENCE [LARGE SCALE GENOMIC DNA]</scope>
    <source>
        <strain evidence="3 4">LOR1-02</strain>
    </source>
</reference>
<dbReference type="RefSeq" id="WP_305109183.1">
    <property type="nucleotide sequence ID" value="NZ_JAUTWS010000224.1"/>
</dbReference>
<dbReference type="InterPro" id="IPR006680">
    <property type="entry name" value="Amidohydro-rel"/>
</dbReference>
<protein>
    <submittedName>
        <fullName evidence="3">Amidohydrolase family protein</fullName>
    </submittedName>
</protein>
<dbReference type="PANTHER" id="PTHR43569">
    <property type="entry name" value="AMIDOHYDROLASE"/>
    <property type="match status" value="1"/>
</dbReference>
<organism evidence="3 4">
    <name type="scientific">Paracraurococcus lichenis</name>
    <dbReference type="NCBI Taxonomy" id="3064888"/>
    <lineage>
        <taxon>Bacteria</taxon>
        <taxon>Pseudomonadati</taxon>
        <taxon>Pseudomonadota</taxon>
        <taxon>Alphaproteobacteria</taxon>
        <taxon>Acetobacterales</taxon>
        <taxon>Roseomonadaceae</taxon>
        <taxon>Paracraurococcus</taxon>
    </lineage>
</organism>
<keyword evidence="4" id="KW-1185">Reference proteome</keyword>
<dbReference type="EMBL" id="JAUTWS010000224">
    <property type="protein sequence ID" value="MDO9714349.1"/>
    <property type="molecule type" value="Genomic_DNA"/>
</dbReference>
<accession>A0ABT9EDT2</accession>
<comment type="similarity">
    <text evidence="1">Belongs to the metallo-dependent hydrolases superfamily.</text>
</comment>
<dbReference type="InterPro" id="IPR032466">
    <property type="entry name" value="Metal_Hydrolase"/>
</dbReference>
<evidence type="ECO:0000259" key="2">
    <source>
        <dbReference type="Pfam" id="PF04909"/>
    </source>
</evidence>
<dbReference type="InterPro" id="IPR052350">
    <property type="entry name" value="Metallo-dep_Lactonases"/>
</dbReference>
<dbReference type="PANTHER" id="PTHR43569:SF1">
    <property type="entry name" value="BLL3371 PROTEIN"/>
    <property type="match status" value="1"/>
</dbReference>
<sequence>MQPTSAELAAYWRPYIDTCIDLFGAERCLFESNFPVEKMGIGYAELWNAFKLLGCGTVR</sequence>
<name>A0ABT9EDT2_9PROT</name>